<protein>
    <submittedName>
        <fullName evidence="1">Uncharacterized protein</fullName>
    </submittedName>
</protein>
<feature type="non-terminal residue" evidence="1">
    <location>
        <position position="1"/>
    </location>
</feature>
<comment type="caution">
    <text evidence="1">The sequence shown here is derived from an EMBL/GenBank/DDBJ whole genome shotgun (WGS) entry which is preliminary data.</text>
</comment>
<accession>A0A9P5YYY3</accession>
<dbReference type="OrthoDB" id="3267566at2759"/>
<dbReference type="EMBL" id="MU155240">
    <property type="protein sequence ID" value="KAF9478187.1"/>
    <property type="molecule type" value="Genomic_DNA"/>
</dbReference>
<sequence>ILRKWTRRSRWNEIDDSLIKSLCFLDEGPALEVLDQLKEPRHVISKIGNHNTMLVSSKVWSPSNRKKILSPTTMLDCGAFNAYIHEDYVKRHDLQTTPLSHPIPVYNADGSMNRSGSIK</sequence>
<keyword evidence="2" id="KW-1185">Reference proteome</keyword>
<dbReference type="AlphaFoldDB" id="A0A9P5YYY3"/>
<feature type="non-terminal residue" evidence="1">
    <location>
        <position position="119"/>
    </location>
</feature>
<reference evidence="1" key="1">
    <citation type="submission" date="2020-11" db="EMBL/GenBank/DDBJ databases">
        <authorList>
            <consortium name="DOE Joint Genome Institute"/>
            <person name="Ahrendt S."/>
            <person name="Riley R."/>
            <person name="Andreopoulos W."/>
            <person name="Labutti K."/>
            <person name="Pangilinan J."/>
            <person name="Ruiz-Duenas F.J."/>
            <person name="Barrasa J.M."/>
            <person name="Sanchez-Garcia M."/>
            <person name="Camarero S."/>
            <person name="Miyauchi S."/>
            <person name="Serrano A."/>
            <person name="Linde D."/>
            <person name="Babiker R."/>
            <person name="Drula E."/>
            <person name="Ayuso-Fernandez I."/>
            <person name="Pacheco R."/>
            <person name="Padilla G."/>
            <person name="Ferreira P."/>
            <person name="Barriuso J."/>
            <person name="Kellner H."/>
            <person name="Castanera R."/>
            <person name="Alfaro M."/>
            <person name="Ramirez L."/>
            <person name="Pisabarro A.G."/>
            <person name="Kuo A."/>
            <person name="Tritt A."/>
            <person name="Lipzen A."/>
            <person name="He G."/>
            <person name="Yan M."/>
            <person name="Ng V."/>
            <person name="Cullen D."/>
            <person name="Martin F."/>
            <person name="Rosso M.-N."/>
            <person name="Henrissat B."/>
            <person name="Hibbett D."/>
            <person name="Martinez A.T."/>
            <person name="Grigoriev I.V."/>
        </authorList>
    </citation>
    <scope>NUCLEOTIDE SEQUENCE</scope>
    <source>
        <strain evidence="1">CIRM-BRFM 674</strain>
    </source>
</reference>
<dbReference type="Proteomes" id="UP000807469">
    <property type="component" value="Unassembled WGS sequence"/>
</dbReference>
<name>A0A9P5YYY3_9AGAR</name>
<proteinExistence type="predicted"/>
<organism evidence="1 2">
    <name type="scientific">Pholiota conissans</name>
    <dbReference type="NCBI Taxonomy" id="109636"/>
    <lineage>
        <taxon>Eukaryota</taxon>
        <taxon>Fungi</taxon>
        <taxon>Dikarya</taxon>
        <taxon>Basidiomycota</taxon>
        <taxon>Agaricomycotina</taxon>
        <taxon>Agaricomycetes</taxon>
        <taxon>Agaricomycetidae</taxon>
        <taxon>Agaricales</taxon>
        <taxon>Agaricineae</taxon>
        <taxon>Strophariaceae</taxon>
        <taxon>Pholiota</taxon>
    </lineage>
</organism>
<evidence type="ECO:0000313" key="1">
    <source>
        <dbReference type="EMBL" id="KAF9478187.1"/>
    </source>
</evidence>
<evidence type="ECO:0000313" key="2">
    <source>
        <dbReference type="Proteomes" id="UP000807469"/>
    </source>
</evidence>
<gene>
    <name evidence="1" type="ORF">BDN70DRAFT_764180</name>
</gene>